<accession>A0AAD3SN71</accession>
<comment type="caution">
    <text evidence="1">The sequence shown here is derived from an EMBL/GenBank/DDBJ whole genome shotgun (WGS) entry which is preliminary data.</text>
</comment>
<evidence type="ECO:0000313" key="1">
    <source>
        <dbReference type="EMBL" id="GMH14393.1"/>
    </source>
</evidence>
<dbReference type="EMBL" id="BSYO01000014">
    <property type="protein sequence ID" value="GMH14393.1"/>
    <property type="molecule type" value="Genomic_DNA"/>
</dbReference>
<reference evidence="1" key="1">
    <citation type="submission" date="2023-05" db="EMBL/GenBank/DDBJ databases">
        <title>Nepenthes gracilis genome sequencing.</title>
        <authorList>
            <person name="Fukushima K."/>
        </authorList>
    </citation>
    <scope>NUCLEOTIDE SEQUENCE</scope>
    <source>
        <strain evidence="1">SING2019-196</strain>
    </source>
</reference>
<sequence length="71" mass="7757">MPSRWPLLNQDVAAMAASLHRQFLKNTAARHLKFPPTKSTGVISTGTISTAGSTDDFAVFVTFLPFYSDIL</sequence>
<keyword evidence="2" id="KW-1185">Reference proteome</keyword>
<gene>
    <name evidence="1" type="ORF">Nepgr_016234</name>
</gene>
<evidence type="ECO:0000313" key="2">
    <source>
        <dbReference type="Proteomes" id="UP001279734"/>
    </source>
</evidence>
<dbReference type="Proteomes" id="UP001279734">
    <property type="component" value="Unassembled WGS sequence"/>
</dbReference>
<proteinExistence type="predicted"/>
<dbReference type="AlphaFoldDB" id="A0AAD3SN71"/>
<organism evidence="1 2">
    <name type="scientific">Nepenthes gracilis</name>
    <name type="common">Slender pitcher plant</name>
    <dbReference type="NCBI Taxonomy" id="150966"/>
    <lineage>
        <taxon>Eukaryota</taxon>
        <taxon>Viridiplantae</taxon>
        <taxon>Streptophyta</taxon>
        <taxon>Embryophyta</taxon>
        <taxon>Tracheophyta</taxon>
        <taxon>Spermatophyta</taxon>
        <taxon>Magnoliopsida</taxon>
        <taxon>eudicotyledons</taxon>
        <taxon>Gunneridae</taxon>
        <taxon>Pentapetalae</taxon>
        <taxon>Caryophyllales</taxon>
        <taxon>Nepenthaceae</taxon>
        <taxon>Nepenthes</taxon>
    </lineage>
</organism>
<name>A0AAD3SN71_NEPGR</name>
<protein>
    <submittedName>
        <fullName evidence="1">Uncharacterized protein</fullName>
    </submittedName>
</protein>